<evidence type="ECO:0000256" key="8">
    <source>
        <dbReference type="ARBA" id="ARBA00048679"/>
    </source>
</evidence>
<evidence type="ECO:0000256" key="7">
    <source>
        <dbReference type="ARBA" id="ARBA00047899"/>
    </source>
</evidence>
<dbReference type="PANTHER" id="PTHR44899:SF5">
    <property type="entry name" value="PROTEIN KINASE DOMAIN-CONTAINING PROTEIN"/>
    <property type="match status" value="1"/>
</dbReference>
<name>A0AAX7VLN2_ASTCA</name>
<keyword evidence="4" id="KW-0547">Nucleotide-binding</keyword>
<dbReference type="GO" id="GO:0004674">
    <property type="term" value="F:protein serine/threonine kinase activity"/>
    <property type="evidence" value="ECO:0007669"/>
    <property type="project" value="UniProtKB-KW"/>
</dbReference>
<keyword evidence="2" id="KW-0723">Serine/threonine-protein kinase</keyword>
<reference evidence="10" key="4">
    <citation type="submission" date="2025-09" db="UniProtKB">
        <authorList>
            <consortium name="Ensembl"/>
        </authorList>
    </citation>
    <scope>IDENTIFICATION</scope>
</reference>
<evidence type="ECO:0000256" key="5">
    <source>
        <dbReference type="ARBA" id="ARBA00022777"/>
    </source>
</evidence>
<dbReference type="Proteomes" id="UP000265100">
    <property type="component" value="Chromosome 3"/>
</dbReference>
<proteinExistence type="predicted"/>
<dbReference type="Pfam" id="PF00069">
    <property type="entry name" value="Pkinase"/>
    <property type="match status" value="1"/>
</dbReference>
<evidence type="ECO:0000256" key="1">
    <source>
        <dbReference type="ARBA" id="ARBA00012513"/>
    </source>
</evidence>
<reference evidence="11" key="2">
    <citation type="submission" date="2023-03" db="EMBL/GenBank/DDBJ databases">
        <authorList>
            <consortium name="Wellcome Sanger Institute Data Sharing"/>
        </authorList>
    </citation>
    <scope>NUCLEOTIDE SEQUENCE [LARGE SCALE GENOMIC DNA]</scope>
</reference>
<protein>
    <recommendedName>
        <fullName evidence="1">non-specific serine/threonine protein kinase</fullName>
        <ecNumber evidence="1">2.7.11.1</ecNumber>
    </recommendedName>
</protein>
<reference evidence="10 11" key="1">
    <citation type="submission" date="2018-05" db="EMBL/GenBank/DDBJ databases">
        <authorList>
            <person name="Datahose"/>
        </authorList>
    </citation>
    <scope>NUCLEOTIDE SEQUENCE</scope>
</reference>
<dbReference type="InterPro" id="IPR000719">
    <property type="entry name" value="Prot_kinase_dom"/>
</dbReference>
<dbReference type="PROSITE" id="PS50011">
    <property type="entry name" value="PROTEIN_KINASE_DOM"/>
    <property type="match status" value="1"/>
</dbReference>
<evidence type="ECO:0000256" key="3">
    <source>
        <dbReference type="ARBA" id="ARBA00022679"/>
    </source>
</evidence>
<evidence type="ECO:0000313" key="11">
    <source>
        <dbReference type="Proteomes" id="UP000265100"/>
    </source>
</evidence>
<dbReference type="Ensembl" id="ENSACLT00000061354.1">
    <property type="protein sequence ID" value="ENSACLP00000082654.1"/>
    <property type="gene ID" value="ENSACLG00000038607.1"/>
</dbReference>
<dbReference type="Gene3D" id="1.10.510.10">
    <property type="entry name" value="Transferase(Phosphotransferase) domain 1"/>
    <property type="match status" value="1"/>
</dbReference>
<sequence length="117" mass="13400">MATGRKDFLIESARTVSELARTCIGTPYCLSPEICENKPYNNKSDIWALGCVLYEMFTLKHAFEAGNMKNLHVSKQAHISRQRGQMAVGRAFQVEEFLQRRREAMLNKARAEGQLEY</sequence>
<dbReference type="InterPro" id="IPR011009">
    <property type="entry name" value="Kinase-like_dom_sf"/>
</dbReference>
<organism evidence="10 11">
    <name type="scientific">Astatotilapia calliptera</name>
    <name type="common">Eastern happy</name>
    <name type="synonym">Chromis callipterus</name>
    <dbReference type="NCBI Taxonomy" id="8154"/>
    <lineage>
        <taxon>Eukaryota</taxon>
        <taxon>Metazoa</taxon>
        <taxon>Chordata</taxon>
        <taxon>Craniata</taxon>
        <taxon>Vertebrata</taxon>
        <taxon>Euteleostomi</taxon>
        <taxon>Actinopterygii</taxon>
        <taxon>Neopterygii</taxon>
        <taxon>Teleostei</taxon>
        <taxon>Neoteleostei</taxon>
        <taxon>Acanthomorphata</taxon>
        <taxon>Ovalentaria</taxon>
        <taxon>Cichlomorphae</taxon>
        <taxon>Cichliformes</taxon>
        <taxon>Cichlidae</taxon>
        <taxon>African cichlids</taxon>
        <taxon>Pseudocrenilabrinae</taxon>
        <taxon>Haplochromini</taxon>
        <taxon>Astatotilapia</taxon>
    </lineage>
</organism>
<evidence type="ECO:0000313" key="10">
    <source>
        <dbReference type="Ensembl" id="ENSACLP00000082654.1"/>
    </source>
</evidence>
<keyword evidence="5" id="KW-0418">Kinase</keyword>
<comment type="catalytic activity">
    <reaction evidence="8">
        <text>L-seryl-[protein] + ATP = O-phospho-L-seryl-[protein] + ADP + H(+)</text>
        <dbReference type="Rhea" id="RHEA:17989"/>
        <dbReference type="Rhea" id="RHEA-COMP:9863"/>
        <dbReference type="Rhea" id="RHEA-COMP:11604"/>
        <dbReference type="ChEBI" id="CHEBI:15378"/>
        <dbReference type="ChEBI" id="CHEBI:29999"/>
        <dbReference type="ChEBI" id="CHEBI:30616"/>
        <dbReference type="ChEBI" id="CHEBI:83421"/>
        <dbReference type="ChEBI" id="CHEBI:456216"/>
        <dbReference type="EC" id="2.7.11.1"/>
    </reaction>
</comment>
<feature type="domain" description="Protein kinase" evidence="9">
    <location>
        <begin position="1"/>
        <end position="117"/>
    </location>
</feature>
<dbReference type="AlphaFoldDB" id="A0AAX7VLN2"/>
<evidence type="ECO:0000259" key="9">
    <source>
        <dbReference type="PROSITE" id="PS50011"/>
    </source>
</evidence>
<keyword evidence="6" id="KW-0067">ATP-binding</keyword>
<evidence type="ECO:0000256" key="4">
    <source>
        <dbReference type="ARBA" id="ARBA00022741"/>
    </source>
</evidence>
<comment type="catalytic activity">
    <reaction evidence="7">
        <text>L-threonyl-[protein] + ATP = O-phospho-L-threonyl-[protein] + ADP + H(+)</text>
        <dbReference type="Rhea" id="RHEA:46608"/>
        <dbReference type="Rhea" id="RHEA-COMP:11060"/>
        <dbReference type="Rhea" id="RHEA-COMP:11605"/>
        <dbReference type="ChEBI" id="CHEBI:15378"/>
        <dbReference type="ChEBI" id="CHEBI:30013"/>
        <dbReference type="ChEBI" id="CHEBI:30616"/>
        <dbReference type="ChEBI" id="CHEBI:61977"/>
        <dbReference type="ChEBI" id="CHEBI:456216"/>
        <dbReference type="EC" id="2.7.11.1"/>
    </reaction>
</comment>
<dbReference type="GO" id="GO:0005524">
    <property type="term" value="F:ATP binding"/>
    <property type="evidence" value="ECO:0007669"/>
    <property type="project" value="UniProtKB-KW"/>
</dbReference>
<keyword evidence="11" id="KW-1185">Reference proteome</keyword>
<evidence type="ECO:0000256" key="6">
    <source>
        <dbReference type="ARBA" id="ARBA00022840"/>
    </source>
</evidence>
<evidence type="ECO:0000256" key="2">
    <source>
        <dbReference type="ARBA" id="ARBA00022527"/>
    </source>
</evidence>
<dbReference type="GeneTree" id="ENSGT00940000160136"/>
<accession>A0AAX7VLN2</accession>
<dbReference type="InterPro" id="IPR051131">
    <property type="entry name" value="NEK_Ser/Thr_kinase_NIMA"/>
</dbReference>
<dbReference type="SUPFAM" id="SSF56112">
    <property type="entry name" value="Protein kinase-like (PK-like)"/>
    <property type="match status" value="1"/>
</dbReference>
<keyword evidence="3" id="KW-0808">Transferase</keyword>
<reference evidence="10" key="3">
    <citation type="submission" date="2025-08" db="UniProtKB">
        <authorList>
            <consortium name="Ensembl"/>
        </authorList>
    </citation>
    <scope>IDENTIFICATION</scope>
</reference>
<dbReference type="PANTHER" id="PTHR44899">
    <property type="entry name" value="CAMK FAMILY PROTEIN KINASE"/>
    <property type="match status" value="1"/>
</dbReference>
<dbReference type="EC" id="2.7.11.1" evidence="1"/>